<evidence type="ECO:0008006" key="4">
    <source>
        <dbReference type="Google" id="ProtNLM"/>
    </source>
</evidence>
<proteinExistence type="predicted"/>
<sequence>SSFALGFFVHARNPLLTAFSLSSTLITLLTMFSFKAEHKKFKLGLKCYFLMITVRYSICVLSIHQIPIVILLT</sequence>
<organism evidence="2 3">
    <name type="scientific">Pristionchus entomophagus</name>
    <dbReference type="NCBI Taxonomy" id="358040"/>
    <lineage>
        <taxon>Eukaryota</taxon>
        <taxon>Metazoa</taxon>
        <taxon>Ecdysozoa</taxon>
        <taxon>Nematoda</taxon>
        <taxon>Chromadorea</taxon>
        <taxon>Rhabditida</taxon>
        <taxon>Rhabditina</taxon>
        <taxon>Diplogasteromorpha</taxon>
        <taxon>Diplogasteroidea</taxon>
        <taxon>Neodiplogasteridae</taxon>
        <taxon>Pristionchus</taxon>
    </lineage>
</organism>
<dbReference type="AlphaFoldDB" id="A0AAV5T1A5"/>
<evidence type="ECO:0000313" key="3">
    <source>
        <dbReference type="Proteomes" id="UP001432027"/>
    </source>
</evidence>
<feature type="non-terminal residue" evidence="2">
    <location>
        <position position="73"/>
    </location>
</feature>
<keyword evidence="3" id="KW-1185">Reference proteome</keyword>
<evidence type="ECO:0000256" key="1">
    <source>
        <dbReference type="SAM" id="Phobius"/>
    </source>
</evidence>
<gene>
    <name evidence="2" type="ORF">PENTCL1PPCAC_10173</name>
</gene>
<keyword evidence="1" id="KW-0472">Membrane</keyword>
<dbReference type="EMBL" id="BTSX01000003">
    <property type="protein sequence ID" value="GMS87998.1"/>
    <property type="molecule type" value="Genomic_DNA"/>
</dbReference>
<protein>
    <recommendedName>
        <fullName evidence="4">G protein-coupled receptor</fullName>
    </recommendedName>
</protein>
<comment type="caution">
    <text evidence="2">The sequence shown here is derived from an EMBL/GenBank/DDBJ whole genome shotgun (WGS) entry which is preliminary data.</text>
</comment>
<feature type="non-terminal residue" evidence="2">
    <location>
        <position position="1"/>
    </location>
</feature>
<evidence type="ECO:0000313" key="2">
    <source>
        <dbReference type="EMBL" id="GMS87998.1"/>
    </source>
</evidence>
<reference evidence="2" key="1">
    <citation type="submission" date="2023-10" db="EMBL/GenBank/DDBJ databases">
        <title>Genome assembly of Pristionchus species.</title>
        <authorList>
            <person name="Yoshida K."/>
            <person name="Sommer R.J."/>
        </authorList>
    </citation>
    <scope>NUCLEOTIDE SEQUENCE</scope>
    <source>
        <strain evidence="2">RS0144</strain>
    </source>
</reference>
<accession>A0AAV5T1A5</accession>
<dbReference type="Proteomes" id="UP001432027">
    <property type="component" value="Unassembled WGS sequence"/>
</dbReference>
<keyword evidence="1" id="KW-0812">Transmembrane</keyword>
<feature type="transmembrane region" description="Helical" evidence="1">
    <location>
        <begin position="15"/>
        <end position="36"/>
    </location>
</feature>
<keyword evidence="1" id="KW-1133">Transmembrane helix</keyword>
<name>A0AAV5T1A5_9BILA</name>
<feature type="transmembrane region" description="Helical" evidence="1">
    <location>
        <begin position="48"/>
        <end position="72"/>
    </location>
</feature>